<dbReference type="EMBL" id="UZAM01015816">
    <property type="protein sequence ID" value="VDP40673.1"/>
    <property type="molecule type" value="Genomic_DNA"/>
</dbReference>
<reference evidence="1 2" key="2">
    <citation type="submission" date="2018-11" db="EMBL/GenBank/DDBJ databases">
        <authorList>
            <consortium name="Pathogen Informatics"/>
        </authorList>
    </citation>
    <scope>NUCLEOTIDE SEQUENCE [LARGE SCALE GENOMIC DNA]</scope>
</reference>
<dbReference type="Proteomes" id="UP000270296">
    <property type="component" value="Unassembled WGS sequence"/>
</dbReference>
<evidence type="ECO:0000313" key="2">
    <source>
        <dbReference type="Proteomes" id="UP000270296"/>
    </source>
</evidence>
<protein>
    <submittedName>
        <fullName evidence="1 3">Uncharacterized protein</fullName>
    </submittedName>
</protein>
<reference evidence="3" key="1">
    <citation type="submission" date="2016-06" db="UniProtKB">
        <authorList>
            <consortium name="WormBaseParasite"/>
        </authorList>
    </citation>
    <scope>IDENTIFICATION</scope>
</reference>
<dbReference type="WBParaSite" id="SBAD_0001189701-mRNA-1">
    <property type="protein sequence ID" value="SBAD_0001189701-mRNA-1"/>
    <property type="gene ID" value="SBAD_0001189701"/>
</dbReference>
<name>A0A183J6L3_9BILA</name>
<gene>
    <name evidence="1" type="ORF">SBAD_LOCUS11511</name>
</gene>
<accession>A0A183J6L3</accession>
<evidence type="ECO:0000313" key="1">
    <source>
        <dbReference type="EMBL" id="VDP40673.1"/>
    </source>
</evidence>
<keyword evidence="2" id="KW-1185">Reference proteome</keyword>
<dbReference type="AlphaFoldDB" id="A0A183J6L3"/>
<proteinExistence type="predicted"/>
<organism evidence="3">
    <name type="scientific">Soboliphyme baturini</name>
    <dbReference type="NCBI Taxonomy" id="241478"/>
    <lineage>
        <taxon>Eukaryota</taxon>
        <taxon>Metazoa</taxon>
        <taxon>Ecdysozoa</taxon>
        <taxon>Nematoda</taxon>
        <taxon>Enoplea</taxon>
        <taxon>Dorylaimia</taxon>
        <taxon>Dioctophymatida</taxon>
        <taxon>Dioctophymatoidea</taxon>
        <taxon>Soboliphymatidae</taxon>
        <taxon>Soboliphyme</taxon>
    </lineage>
</organism>
<evidence type="ECO:0000313" key="3">
    <source>
        <dbReference type="WBParaSite" id="SBAD_0001189701-mRNA-1"/>
    </source>
</evidence>
<sequence length="130" mass="13536">MLNPELRSQTKRLAATGGRLAGLAVCACKSLLGARDNEAQADDCQEWLRTAAIASVSGNSGACQPYASFDGWLINSGQIAPGRETLQIAPAAAAAAAAIAISLRTHLLLRLLNFLQLQVTSQGTPNGHEP</sequence>